<dbReference type="EC" id="7.1.1.-" evidence="2"/>
<dbReference type="PANTHER" id="PTHR33269:SF17">
    <property type="entry name" value="NADH-UBIQUINONE OXIDOREDUCTASE CHAIN 6"/>
    <property type="match status" value="1"/>
</dbReference>
<comment type="caution">
    <text evidence="2">Lacks conserved residue(s) required for the propagation of feature annotation.</text>
</comment>
<comment type="subcellular location">
    <subcellularLocation>
        <location evidence="2">Cell membrane</location>
        <topology evidence="2">Multi-pass membrane protein</topology>
    </subcellularLocation>
</comment>
<feature type="transmembrane region" description="Helical" evidence="2">
    <location>
        <begin position="94"/>
        <end position="114"/>
    </location>
</feature>
<keyword evidence="2" id="KW-1003">Cell membrane</keyword>
<comment type="catalytic activity">
    <reaction evidence="2">
        <text>a quinone + NADH + 5 H(+)(in) = a quinol + NAD(+) + 4 H(+)(out)</text>
        <dbReference type="Rhea" id="RHEA:57888"/>
        <dbReference type="ChEBI" id="CHEBI:15378"/>
        <dbReference type="ChEBI" id="CHEBI:24646"/>
        <dbReference type="ChEBI" id="CHEBI:57540"/>
        <dbReference type="ChEBI" id="CHEBI:57945"/>
        <dbReference type="ChEBI" id="CHEBI:132124"/>
    </reaction>
</comment>
<name>A0A176Q9I0_9MICO</name>
<accession>A0A176Q9I0</accession>
<keyword evidence="2" id="KW-0520">NAD</keyword>
<evidence type="ECO:0000313" key="3">
    <source>
        <dbReference type="EMBL" id="OAB86341.1"/>
    </source>
</evidence>
<organism evidence="3 4">
    <name type="scientific">Janibacter melonis</name>
    <dbReference type="NCBI Taxonomy" id="262209"/>
    <lineage>
        <taxon>Bacteria</taxon>
        <taxon>Bacillati</taxon>
        <taxon>Actinomycetota</taxon>
        <taxon>Actinomycetes</taxon>
        <taxon>Micrococcales</taxon>
        <taxon>Intrasporangiaceae</taxon>
        <taxon>Janibacter</taxon>
    </lineage>
</organism>
<dbReference type="Proteomes" id="UP000076976">
    <property type="component" value="Unassembled WGS sequence"/>
</dbReference>
<comment type="caution">
    <text evidence="3">The sequence shown here is derived from an EMBL/GenBank/DDBJ whole genome shotgun (WGS) entry which is preliminary data.</text>
</comment>
<feature type="transmembrane region" description="Helical" evidence="2">
    <location>
        <begin position="54"/>
        <end position="74"/>
    </location>
</feature>
<dbReference type="AlphaFoldDB" id="A0A176Q9I0"/>
<comment type="function">
    <text evidence="2">NDH-1 shuttles electrons from NADH, via FMN and iron-sulfur (Fe-S) centers, to quinones in the respiratory chain. Couples the redox reaction to proton translocation (for every two electrons transferred, four hydrogen ions are translocated across the cytoplasmic membrane), and thus conserves the redox energy in a proton gradient.</text>
</comment>
<keyword evidence="2" id="KW-0472">Membrane</keyword>
<reference evidence="3 4" key="1">
    <citation type="submission" date="2016-01" db="EMBL/GenBank/DDBJ databases">
        <title>Janibacter melonis strain CD11_4 genome sequencing and assembly.</title>
        <authorList>
            <person name="Nair G.R."/>
            <person name="Kaur G."/>
            <person name="Chander A.M."/>
            <person name="Mayilraj S."/>
        </authorList>
    </citation>
    <scope>NUCLEOTIDE SEQUENCE [LARGE SCALE GENOMIC DNA]</scope>
    <source>
        <strain evidence="3 4">CD11-4</strain>
    </source>
</reference>
<comment type="similarity">
    <text evidence="1 2">Belongs to the complex I subunit 6 family.</text>
</comment>
<keyword evidence="4" id="KW-1185">Reference proteome</keyword>
<feature type="transmembrane region" description="Helical" evidence="2">
    <location>
        <begin position="135"/>
        <end position="159"/>
    </location>
</feature>
<proteinExistence type="inferred from homology"/>
<keyword evidence="2" id="KW-1133">Transmembrane helix</keyword>
<dbReference type="STRING" id="262209.AWH69_13435"/>
<dbReference type="GO" id="GO:0048038">
    <property type="term" value="F:quinone binding"/>
    <property type="evidence" value="ECO:0007669"/>
    <property type="project" value="UniProtKB-UniRule"/>
</dbReference>
<sequence>MAESVLVVLGLVTVLAGVRAVTSARLLRAVLWLVVALLGGAGIYLALGAELVALVQVLVYVGAVVVLFVLALMVTRSPLRPLAEHSGPPARRVVAALAGIGTTGLLLLVLLPLARSWEEGEPRAASSEGIASQVFGTWVWPFELLSLLLLVALVAALAITRERGTSTRGRR</sequence>
<dbReference type="InterPro" id="IPR042106">
    <property type="entry name" value="Nuo/plastoQ_OxRdtase_6_NuoJ"/>
</dbReference>
<dbReference type="Pfam" id="PF00499">
    <property type="entry name" value="Oxidored_q3"/>
    <property type="match status" value="1"/>
</dbReference>
<dbReference type="RefSeq" id="WP_068276925.1">
    <property type="nucleotide sequence ID" value="NZ_LQZG01000004.1"/>
</dbReference>
<keyword evidence="2" id="KW-0812">Transmembrane</keyword>
<dbReference type="PANTHER" id="PTHR33269">
    <property type="entry name" value="NADH-UBIQUINONE OXIDOREDUCTASE CHAIN 6"/>
    <property type="match status" value="1"/>
</dbReference>
<evidence type="ECO:0000256" key="2">
    <source>
        <dbReference type="RuleBase" id="RU004429"/>
    </source>
</evidence>
<evidence type="ECO:0000256" key="1">
    <source>
        <dbReference type="ARBA" id="ARBA00005698"/>
    </source>
</evidence>
<feature type="transmembrane region" description="Helical" evidence="2">
    <location>
        <begin position="30"/>
        <end position="47"/>
    </location>
</feature>
<gene>
    <name evidence="3" type="ORF">AWH69_13435</name>
</gene>
<protein>
    <recommendedName>
        <fullName evidence="2">NADH-quinone oxidoreductase subunit J</fullName>
        <ecNumber evidence="2">7.1.1.-</ecNumber>
    </recommendedName>
</protein>
<dbReference type="Gene3D" id="1.20.120.1200">
    <property type="entry name" value="NADH-ubiquinone/plastoquinone oxidoreductase chain 6, subunit NuoJ"/>
    <property type="match status" value="1"/>
</dbReference>
<dbReference type="GO" id="GO:0005886">
    <property type="term" value="C:plasma membrane"/>
    <property type="evidence" value="ECO:0007669"/>
    <property type="project" value="UniProtKB-SubCell"/>
</dbReference>
<keyword evidence="2" id="KW-0874">Quinone</keyword>
<dbReference type="InterPro" id="IPR001457">
    <property type="entry name" value="NADH_UbQ/plastoQ_OxRdtase_su6"/>
</dbReference>
<evidence type="ECO:0000313" key="4">
    <source>
        <dbReference type="Proteomes" id="UP000076976"/>
    </source>
</evidence>
<dbReference type="GO" id="GO:0008137">
    <property type="term" value="F:NADH dehydrogenase (ubiquinone) activity"/>
    <property type="evidence" value="ECO:0007669"/>
    <property type="project" value="UniProtKB-UniRule"/>
</dbReference>
<dbReference type="EMBL" id="LQZG01000004">
    <property type="protein sequence ID" value="OAB86341.1"/>
    <property type="molecule type" value="Genomic_DNA"/>
</dbReference>